<keyword evidence="2" id="KW-0808">Transferase</keyword>
<dbReference type="Gene3D" id="3.40.50.150">
    <property type="entry name" value="Vaccinia Virus protein VP39"/>
    <property type="match status" value="1"/>
</dbReference>
<dbReference type="PANTHER" id="PTHR42912:SF93">
    <property type="entry name" value="N6-ADENOSINE-METHYLTRANSFERASE TMT1A"/>
    <property type="match status" value="1"/>
</dbReference>
<dbReference type="AlphaFoldDB" id="A0A7D6GK36"/>
<dbReference type="InterPro" id="IPR029063">
    <property type="entry name" value="SAM-dependent_MTases_sf"/>
</dbReference>
<dbReference type="CDD" id="cd02440">
    <property type="entry name" value="AdoMet_MTases"/>
    <property type="match status" value="1"/>
</dbReference>
<sequence length="275" mass="30134">MGTTGSYDVSRIGASVDAEIDRLGGQVELFWAKESQRYAGYGLTAGLTVVELGCGPGYLLEKLATAFPGLNLHGLELDPLLVERASRYLSEQGLDVSVRQGSILDTGYAEATFDFAVIRLVLEHLPEPMTAIREVYRILRPGGRAVFVDNDFEMHLMSFPPIPELREVYDAYCRSREDEGGNPRIGRELPVLLAAGGFVDVDYDVISAHSALLGDDLFARSEGVGIPSRLVQDGYLSSRTLGLVSSRWRDLLRSDGHALIRQLHLGTGRRPAADR</sequence>
<dbReference type="GO" id="GO:0032259">
    <property type="term" value="P:methylation"/>
    <property type="evidence" value="ECO:0007669"/>
    <property type="project" value="UniProtKB-KW"/>
</dbReference>
<name>A0A7D6GK36_9ACTN</name>
<gene>
    <name evidence="2" type="ORF">HZU44_11840</name>
</gene>
<accession>A0A7D6GK36</accession>
<proteinExistence type="predicted"/>
<evidence type="ECO:0000313" key="2">
    <source>
        <dbReference type="EMBL" id="QLK00628.1"/>
    </source>
</evidence>
<dbReference type="PANTHER" id="PTHR42912">
    <property type="entry name" value="METHYLTRANSFERASE"/>
    <property type="match status" value="1"/>
</dbReference>
<dbReference type="EMBL" id="CP058905">
    <property type="protein sequence ID" value="QLK00628.1"/>
    <property type="molecule type" value="Genomic_DNA"/>
</dbReference>
<dbReference type="InterPro" id="IPR013216">
    <property type="entry name" value="Methyltransf_11"/>
</dbReference>
<dbReference type="Pfam" id="PF08241">
    <property type="entry name" value="Methyltransf_11"/>
    <property type="match status" value="1"/>
</dbReference>
<keyword evidence="2" id="KW-0489">Methyltransferase</keyword>
<dbReference type="InterPro" id="IPR050508">
    <property type="entry name" value="Methyltransf_Superfamily"/>
</dbReference>
<organism evidence="2">
    <name type="scientific">Micromonospora carbonacea</name>
    <dbReference type="NCBI Taxonomy" id="47853"/>
    <lineage>
        <taxon>Bacteria</taxon>
        <taxon>Bacillati</taxon>
        <taxon>Actinomycetota</taxon>
        <taxon>Actinomycetes</taxon>
        <taxon>Micromonosporales</taxon>
        <taxon>Micromonosporaceae</taxon>
        <taxon>Micromonospora</taxon>
    </lineage>
</organism>
<feature type="domain" description="Methyltransferase type 11" evidence="1">
    <location>
        <begin position="51"/>
        <end position="147"/>
    </location>
</feature>
<evidence type="ECO:0000259" key="1">
    <source>
        <dbReference type="Pfam" id="PF08241"/>
    </source>
</evidence>
<reference evidence="2" key="1">
    <citation type="submission" date="2020-08" db="EMBL/GenBank/DDBJ databases">
        <title>A bifunctional nitrone conjugated secondary metabolite targeting the ribosome.</title>
        <authorList>
            <person name="Limbrick E.M."/>
            <person name="Graf M."/>
            <person name="Derewacz D.K."/>
            <person name="Nguyen F."/>
            <person name="Spraggins J.M."/>
            <person name="Wieland M."/>
            <person name="Ynigez-Gutierrez A.E."/>
            <person name="Reisman B.J."/>
            <person name="Zinshteyn B."/>
            <person name="McCulloch K."/>
            <person name="Iverson T.M."/>
            <person name="Green R."/>
            <person name="Wilson D.N."/>
            <person name="Bachmann B.O."/>
        </authorList>
    </citation>
    <scope>NUCLEOTIDE SEQUENCE</scope>
    <source>
        <strain evidence="2">Africana</strain>
    </source>
</reference>
<protein>
    <submittedName>
        <fullName evidence="2">Methyltransferase domain-containing protein</fullName>
    </submittedName>
</protein>
<dbReference type="GO" id="GO:0008757">
    <property type="term" value="F:S-adenosylmethionine-dependent methyltransferase activity"/>
    <property type="evidence" value="ECO:0007669"/>
    <property type="project" value="InterPro"/>
</dbReference>
<dbReference type="SUPFAM" id="SSF53335">
    <property type="entry name" value="S-adenosyl-L-methionine-dependent methyltransferases"/>
    <property type="match status" value="1"/>
</dbReference>